<gene>
    <name evidence="2" type="ORF">PLEPLA_LOCUS4595</name>
</gene>
<evidence type="ECO:0000313" key="2">
    <source>
        <dbReference type="EMBL" id="CAB1416804.1"/>
    </source>
</evidence>
<protein>
    <submittedName>
        <fullName evidence="2">Uncharacterized protein</fullName>
    </submittedName>
</protein>
<evidence type="ECO:0000313" key="3">
    <source>
        <dbReference type="Proteomes" id="UP001153269"/>
    </source>
</evidence>
<dbReference type="Proteomes" id="UP001153269">
    <property type="component" value="Unassembled WGS sequence"/>
</dbReference>
<accession>A0A9N7TRJ2</accession>
<comment type="caution">
    <text evidence="2">The sequence shown here is derived from an EMBL/GenBank/DDBJ whole genome shotgun (WGS) entry which is preliminary data.</text>
</comment>
<dbReference type="AlphaFoldDB" id="A0A9N7TRJ2"/>
<sequence>MAAETVAHRESSVAVTGKMTCLMAKITAMSTCPVSSAASTPQPQVLNPSPAPGEDREGKQDFADISPPSPLKLEEIKPAWVALSETDRCQVCTLGIEGNKKLHPSSNTSNSPTTTLLCPPSRQSSFFLGWLRF</sequence>
<dbReference type="EMBL" id="CADEAL010000225">
    <property type="protein sequence ID" value="CAB1416804.1"/>
    <property type="molecule type" value="Genomic_DNA"/>
</dbReference>
<feature type="compositionally biased region" description="Basic and acidic residues" evidence="1">
    <location>
        <begin position="53"/>
        <end position="62"/>
    </location>
</feature>
<feature type="compositionally biased region" description="Polar residues" evidence="1">
    <location>
        <begin position="32"/>
        <end position="47"/>
    </location>
</feature>
<evidence type="ECO:0000256" key="1">
    <source>
        <dbReference type="SAM" id="MobiDB-lite"/>
    </source>
</evidence>
<name>A0A9N7TRJ2_PLEPL</name>
<reference evidence="2" key="1">
    <citation type="submission" date="2020-03" db="EMBL/GenBank/DDBJ databases">
        <authorList>
            <person name="Weist P."/>
        </authorList>
    </citation>
    <scope>NUCLEOTIDE SEQUENCE</scope>
</reference>
<keyword evidence="3" id="KW-1185">Reference proteome</keyword>
<proteinExistence type="predicted"/>
<organism evidence="2 3">
    <name type="scientific">Pleuronectes platessa</name>
    <name type="common">European plaice</name>
    <dbReference type="NCBI Taxonomy" id="8262"/>
    <lineage>
        <taxon>Eukaryota</taxon>
        <taxon>Metazoa</taxon>
        <taxon>Chordata</taxon>
        <taxon>Craniata</taxon>
        <taxon>Vertebrata</taxon>
        <taxon>Euteleostomi</taxon>
        <taxon>Actinopterygii</taxon>
        <taxon>Neopterygii</taxon>
        <taxon>Teleostei</taxon>
        <taxon>Neoteleostei</taxon>
        <taxon>Acanthomorphata</taxon>
        <taxon>Carangaria</taxon>
        <taxon>Pleuronectiformes</taxon>
        <taxon>Pleuronectoidei</taxon>
        <taxon>Pleuronectidae</taxon>
        <taxon>Pleuronectes</taxon>
    </lineage>
</organism>
<feature type="region of interest" description="Disordered" evidence="1">
    <location>
        <begin position="32"/>
        <end position="71"/>
    </location>
</feature>